<evidence type="ECO:0008006" key="3">
    <source>
        <dbReference type="Google" id="ProtNLM"/>
    </source>
</evidence>
<protein>
    <recommendedName>
        <fullName evidence="3">Gp5/Type VI secretion system Vgr protein OB-fold domain-containing protein</fullName>
    </recommendedName>
</protein>
<dbReference type="STRING" id="62928.azo3882"/>
<dbReference type="KEGG" id="aoa:dqs_4026"/>
<evidence type="ECO:0000313" key="1">
    <source>
        <dbReference type="EMBL" id="CAL96498.1"/>
    </source>
</evidence>
<name>A1KCE2_AZOSB</name>
<dbReference type="HOGENOM" id="CLU_1811840_0_0_4"/>
<organism evidence="1 2">
    <name type="scientific">Azoarcus sp. (strain BH72)</name>
    <dbReference type="NCBI Taxonomy" id="418699"/>
    <lineage>
        <taxon>Bacteria</taxon>
        <taxon>Pseudomonadati</taxon>
        <taxon>Pseudomonadota</taxon>
        <taxon>Betaproteobacteria</taxon>
        <taxon>Rhodocyclales</taxon>
        <taxon>Zoogloeaceae</taxon>
        <taxon>Azoarcus</taxon>
    </lineage>
</organism>
<sequence length="142" mass="15101">MTDAARIFDFPVPERTGIQRATVVEVTAAGHLRVQLADGIEWECELLHAATAPGPFAPGDRVLVLPPAPGERACVLGRIGTCTAPQPQARLTLEATEVLTLKCGEVSIDLRAADGKLMLRGEDVLLRAKGTQRIRAGNVAIN</sequence>
<gene>
    <name evidence="1" type="ordered locus">azo3882</name>
</gene>
<evidence type="ECO:0000313" key="2">
    <source>
        <dbReference type="Proteomes" id="UP000002588"/>
    </source>
</evidence>
<dbReference type="EMBL" id="AM406670">
    <property type="protein sequence ID" value="CAL96498.1"/>
    <property type="molecule type" value="Genomic_DNA"/>
</dbReference>
<dbReference type="KEGG" id="azo:azo3882"/>
<keyword evidence="2" id="KW-1185">Reference proteome</keyword>
<reference evidence="1 2" key="1">
    <citation type="journal article" date="2006" name="Nat. Biotechnol.">
        <title>Complete genome of the mutualistic, N2-fixing grass endophyte Azoarcus sp. strain BH72.</title>
        <authorList>
            <person name="Krause A."/>
            <person name="Ramakumar A."/>
            <person name="Bartels D."/>
            <person name="Battistoni F."/>
            <person name="Bekel T."/>
            <person name="Boch J."/>
            <person name="Boehm M."/>
            <person name="Friedrich F."/>
            <person name="Hurek T."/>
            <person name="Krause L."/>
            <person name="Linke B."/>
            <person name="McHardy A.C."/>
            <person name="Sarkar A."/>
            <person name="Schneiker S."/>
            <person name="Syed A.A."/>
            <person name="Thauer R."/>
            <person name="Vorhoelter F.-J."/>
            <person name="Weidner S."/>
            <person name="Puehler A."/>
            <person name="Reinhold-Hurek B."/>
            <person name="Kaiser O."/>
            <person name="Goesmann A."/>
        </authorList>
    </citation>
    <scope>NUCLEOTIDE SEQUENCE [LARGE SCALE GENOMIC DNA]</scope>
    <source>
        <strain evidence="1 2">BH72</strain>
    </source>
</reference>
<dbReference type="AlphaFoldDB" id="A1KCE2"/>
<proteinExistence type="predicted"/>
<accession>A1KCE2</accession>
<dbReference type="OrthoDB" id="3078443at2"/>
<dbReference type="RefSeq" id="WP_011767604.1">
    <property type="nucleotide sequence ID" value="NC_008702.1"/>
</dbReference>
<dbReference type="Proteomes" id="UP000002588">
    <property type="component" value="Chromosome"/>
</dbReference>